<dbReference type="CDD" id="cd07341">
    <property type="entry name" value="M56_BlaR1_MecR1_like"/>
    <property type="match status" value="1"/>
</dbReference>
<keyword evidence="1" id="KW-0175">Coiled coil</keyword>
<proteinExistence type="predicted"/>
<feature type="transmembrane region" description="Helical" evidence="2">
    <location>
        <begin position="99"/>
        <end position="120"/>
    </location>
</feature>
<accession>A0ABS7PJR7</accession>
<reference evidence="4 5" key="1">
    <citation type="submission" date="2021-08" db="EMBL/GenBank/DDBJ databases">
        <authorList>
            <person name="Tuo L."/>
        </authorList>
    </citation>
    <scope>NUCLEOTIDE SEQUENCE [LARGE SCALE GENOMIC DNA]</scope>
    <source>
        <strain evidence="4 5">JCM 31229</strain>
    </source>
</reference>
<dbReference type="PANTHER" id="PTHR34978:SF3">
    <property type="entry name" value="SLR0241 PROTEIN"/>
    <property type="match status" value="1"/>
</dbReference>
<sequence length="521" mass="56114">MSGWVVETLVATTALMVVVLLVRAQVAAMFGPRIAYLLWLLPALRMVLPPLPDSFGPAPIEQIPALAKLSFPDLPTIDMSALQTGAQAVPAVPSIDWPLLLLGIWLGGAMLMMAWHLLAYHRFVRSALRESVDLPEMDSNGIEVCASRLVEGPFAAGVLMPTIVLPHDYRTRYSAEELRLAMTHEAVHHRRGDLSINMVALAMLSLHWFNPIAWRAWRAFRADQELACDAVVLQGATVDERCSYATALVKSACPRTPVAACSLNPRDQLKTRLRMMRDARERGVTGRVLALVLVSGGLAITASGGIAAETTAGIREKVQVGMIEPVVSAVSTGVDGIAEIAHVAAPIPPVPPVPPARLAHVDAPVPPVPPVAPVAPAMPEVPAVPTAPRAPAPPAPPELPVVAMSFDEHGMAMRIAADAARNRAEEIRLAVTTAHKATACNGKSGAMISIADDTRNERRNVTFCGRSISDAEVRKVQLNAMVQARKSLIESRKIERERLREALDGLDAEIERLKDSIEDMH</sequence>
<feature type="domain" description="Peptidase M56" evidence="3">
    <location>
        <begin position="5"/>
        <end position="275"/>
    </location>
</feature>
<evidence type="ECO:0000259" key="3">
    <source>
        <dbReference type="Pfam" id="PF05569"/>
    </source>
</evidence>
<dbReference type="Pfam" id="PF05569">
    <property type="entry name" value="Peptidase_M56"/>
    <property type="match status" value="1"/>
</dbReference>
<feature type="transmembrane region" description="Helical" evidence="2">
    <location>
        <begin position="34"/>
        <end position="51"/>
    </location>
</feature>
<feature type="transmembrane region" description="Helical" evidence="2">
    <location>
        <begin position="6"/>
        <end position="22"/>
    </location>
</feature>
<keyword evidence="2" id="KW-0472">Membrane</keyword>
<feature type="coiled-coil region" evidence="1">
    <location>
        <begin position="489"/>
        <end position="516"/>
    </location>
</feature>
<keyword evidence="2" id="KW-1133">Transmembrane helix</keyword>
<evidence type="ECO:0000256" key="2">
    <source>
        <dbReference type="SAM" id="Phobius"/>
    </source>
</evidence>
<dbReference type="PANTHER" id="PTHR34978">
    <property type="entry name" value="POSSIBLE SENSOR-TRANSDUCER PROTEIN BLAR"/>
    <property type="match status" value="1"/>
</dbReference>
<evidence type="ECO:0000313" key="5">
    <source>
        <dbReference type="Proteomes" id="UP000706039"/>
    </source>
</evidence>
<evidence type="ECO:0000313" key="4">
    <source>
        <dbReference type="EMBL" id="MBY8821488.1"/>
    </source>
</evidence>
<evidence type="ECO:0000256" key="1">
    <source>
        <dbReference type="SAM" id="Coils"/>
    </source>
</evidence>
<dbReference type="Proteomes" id="UP000706039">
    <property type="component" value="Unassembled WGS sequence"/>
</dbReference>
<organism evidence="4 5">
    <name type="scientific">Sphingomonas colocasiae</name>
    <dbReference type="NCBI Taxonomy" id="1848973"/>
    <lineage>
        <taxon>Bacteria</taxon>
        <taxon>Pseudomonadati</taxon>
        <taxon>Pseudomonadota</taxon>
        <taxon>Alphaproteobacteria</taxon>
        <taxon>Sphingomonadales</taxon>
        <taxon>Sphingomonadaceae</taxon>
        <taxon>Sphingomonas</taxon>
    </lineage>
</organism>
<name>A0ABS7PJR7_9SPHN</name>
<keyword evidence="2" id="KW-0812">Transmembrane</keyword>
<dbReference type="InterPro" id="IPR052173">
    <property type="entry name" value="Beta-lactam_resp_regulator"/>
</dbReference>
<keyword evidence="5" id="KW-1185">Reference proteome</keyword>
<comment type="caution">
    <text evidence="4">The sequence shown here is derived from an EMBL/GenBank/DDBJ whole genome shotgun (WGS) entry which is preliminary data.</text>
</comment>
<dbReference type="RefSeq" id="WP_222988604.1">
    <property type="nucleotide sequence ID" value="NZ_JAINVV010000003.1"/>
</dbReference>
<protein>
    <submittedName>
        <fullName evidence="4">M56 family metallopeptidase</fullName>
    </submittedName>
</protein>
<dbReference type="InterPro" id="IPR008756">
    <property type="entry name" value="Peptidase_M56"/>
</dbReference>
<dbReference type="EMBL" id="JAINVV010000003">
    <property type="protein sequence ID" value="MBY8821488.1"/>
    <property type="molecule type" value="Genomic_DNA"/>
</dbReference>
<feature type="transmembrane region" description="Helical" evidence="2">
    <location>
        <begin position="284"/>
        <end position="308"/>
    </location>
</feature>
<gene>
    <name evidence="4" type="ORF">K7G82_04245</name>
</gene>